<name>A0A7K0CFT5_9ACTN</name>
<dbReference type="InterPro" id="IPR000535">
    <property type="entry name" value="MSP_dom"/>
</dbReference>
<dbReference type="EMBL" id="WEGJ01000006">
    <property type="protein sequence ID" value="MQY12340.1"/>
    <property type="molecule type" value="Genomic_DNA"/>
</dbReference>
<dbReference type="OrthoDB" id="4320809at2"/>
<dbReference type="AlphaFoldDB" id="A0A7K0CFT5"/>
<sequence length="118" mass="12864">MPTPDDEAVYLRAAADLARMTTPDLSSFSANTIDVAMLRVFTPTGPDPDWLHEFRGRLKQASSNEVHLTPAAPDEFPAPHDKSPAASYHRLVDTSTDTTLFLVMGPFNPPFRLAPEGG</sequence>
<comment type="caution">
    <text evidence="3">The sequence shown here is derived from an EMBL/GenBank/DDBJ whole genome shotgun (WGS) entry which is preliminary data.</text>
</comment>
<accession>A0A7K0CFT5</accession>
<dbReference type="RefSeq" id="WP_153451846.1">
    <property type="nucleotide sequence ID" value="NZ_WEGJ01000006.1"/>
</dbReference>
<reference evidence="3 4" key="1">
    <citation type="submission" date="2019-10" db="EMBL/GenBank/DDBJ databases">
        <title>Streptomyces smaragdinus sp. nov. and Streptomyces fabii sp. nov., isolated from the gut of fungus growing-termite Macrotermes natalensis.</title>
        <authorList>
            <person name="Schwitalla J."/>
            <person name="Benndorf R."/>
            <person name="Martin K."/>
            <person name="De Beer W."/>
            <person name="Kaster A.-K."/>
            <person name="Vollmers J."/>
            <person name="Poulsen M."/>
            <person name="Beemelmanns C."/>
        </authorList>
    </citation>
    <scope>NUCLEOTIDE SEQUENCE [LARGE SCALE GENOMIC DNA]</scope>
    <source>
        <strain evidence="3 4">RB5</strain>
    </source>
</reference>
<dbReference type="PROSITE" id="PS50202">
    <property type="entry name" value="MSP"/>
    <property type="match status" value="1"/>
</dbReference>
<protein>
    <recommendedName>
        <fullName evidence="2">MSP domain-containing protein</fullName>
    </recommendedName>
</protein>
<feature type="domain" description="MSP" evidence="2">
    <location>
        <begin position="65"/>
        <end position="118"/>
    </location>
</feature>
<gene>
    <name evidence="3" type="ORF">SRB5_24730</name>
</gene>
<proteinExistence type="predicted"/>
<evidence type="ECO:0000313" key="4">
    <source>
        <dbReference type="Proteomes" id="UP000466345"/>
    </source>
</evidence>
<evidence type="ECO:0000256" key="1">
    <source>
        <dbReference type="SAM" id="MobiDB-lite"/>
    </source>
</evidence>
<feature type="region of interest" description="Disordered" evidence="1">
    <location>
        <begin position="69"/>
        <end position="89"/>
    </location>
</feature>
<evidence type="ECO:0000259" key="2">
    <source>
        <dbReference type="PROSITE" id="PS50202"/>
    </source>
</evidence>
<organism evidence="3 4">
    <name type="scientific">Streptomyces smaragdinus</name>
    <dbReference type="NCBI Taxonomy" id="2585196"/>
    <lineage>
        <taxon>Bacteria</taxon>
        <taxon>Bacillati</taxon>
        <taxon>Actinomycetota</taxon>
        <taxon>Actinomycetes</taxon>
        <taxon>Kitasatosporales</taxon>
        <taxon>Streptomycetaceae</taxon>
        <taxon>Streptomyces</taxon>
    </lineage>
</organism>
<dbReference type="Proteomes" id="UP000466345">
    <property type="component" value="Unassembled WGS sequence"/>
</dbReference>
<keyword evidence="4" id="KW-1185">Reference proteome</keyword>
<evidence type="ECO:0000313" key="3">
    <source>
        <dbReference type="EMBL" id="MQY12340.1"/>
    </source>
</evidence>